<evidence type="ECO:0000313" key="1">
    <source>
        <dbReference type="EMBL" id="KAF2562112.1"/>
    </source>
</evidence>
<proteinExistence type="predicted"/>
<sequence length="130" mass="15179">MERQLVASRKVQQVENKKKLSVDEDEDEYCARKHVSDIESEKEDEVDKSCLTEEDGYLSEHNSEKRTREAVTTRYDGTSYADEWLGYLVPFKDDVEDMKFQIPSTALFSFPRAQFLSRVGIFSLPYTVMF</sequence>
<protein>
    <submittedName>
        <fullName evidence="1">Uncharacterized protein</fullName>
    </submittedName>
</protein>
<gene>
    <name evidence="1" type="ORF">F2Q70_00016109</name>
</gene>
<comment type="caution">
    <text evidence="1">The sequence shown here is derived from an EMBL/GenBank/DDBJ whole genome shotgun (WGS) entry which is preliminary data.</text>
</comment>
<organism evidence="1">
    <name type="scientific">Brassica cretica</name>
    <name type="common">Mustard</name>
    <dbReference type="NCBI Taxonomy" id="69181"/>
    <lineage>
        <taxon>Eukaryota</taxon>
        <taxon>Viridiplantae</taxon>
        <taxon>Streptophyta</taxon>
        <taxon>Embryophyta</taxon>
        <taxon>Tracheophyta</taxon>
        <taxon>Spermatophyta</taxon>
        <taxon>Magnoliopsida</taxon>
        <taxon>eudicotyledons</taxon>
        <taxon>Gunneridae</taxon>
        <taxon>Pentapetalae</taxon>
        <taxon>rosids</taxon>
        <taxon>malvids</taxon>
        <taxon>Brassicales</taxon>
        <taxon>Brassicaceae</taxon>
        <taxon>Brassiceae</taxon>
        <taxon>Brassica</taxon>
    </lineage>
</organism>
<name>A0A8S9HZ55_BRACR</name>
<dbReference type="EMBL" id="QGKY02001250">
    <property type="protein sequence ID" value="KAF2562112.1"/>
    <property type="molecule type" value="Genomic_DNA"/>
</dbReference>
<reference evidence="1" key="1">
    <citation type="submission" date="2019-12" db="EMBL/GenBank/DDBJ databases">
        <title>Genome sequencing and annotation of Brassica cretica.</title>
        <authorList>
            <person name="Studholme D.J."/>
            <person name="Sarris P.F."/>
        </authorList>
    </citation>
    <scope>NUCLEOTIDE SEQUENCE</scope>
    <source>
        <strain evidence="1">PFS-102/07</strain>
        <tissue evidence="1">Leaf</tissue>
    </source>
</reference>
<dbReference type="AlphaFoldDB" id="A0A8S9HZ55"/>
<accession>A0A8S9HZ55</accession>